<proteinExistence type="predicted"/>
<evidence type="ECO:0000256" key="5">
    <source>
        <dbReference type="ARBA" id="ARBA00023136"/>
    </source>
</evidence>
<feature type="transmembrane region" description="Helical" evidence="6">
    <location>
        <begin position="6"/>
        <end position="28"/>
    </location>
</feature>
<keyword evidence="3 6" id="KW-0812">Transmembrane</keyword>
<keyword evidence="5 6" id="KW-0472">Membrane</keyword>
<dbReference type="RefSeq" id="WP_052508703.1">
    <property type="nucleotide sequence ID" value="NZ_LK391969.1"/>
</dbReference>
<feature type="transmembrane region" description="Helical" evidence="6">
    <location>
        <begin position="226"/>
        <end position="244"/>
    </location>
</feature>
<dbReference type="AlphaFoldDB" id="A0A078MAL2"/>
<feature type="transmembrane region" description="Helical" evidence="6">
    <location>
        <begin position="76"/>
        <end position="96"/>
    </location>
</feature>
<evidence type="ECO:0000256" key="3">
    <source>
        <dbReference type="ARBA" id="ARBA00022692"/>
    </source>
</evidence>
<protein>
    <submittedName>
        <fullName evidence="7">Cytochrome c oxidase caa3 assembly factor (Caa3_CtaG)</fullName>
    </submittedName>
</protein>
<dbReference type="EMBL" id="LM997413">
    <property type="protein sequence ID" value="CEA03259.1"/>
    <property type="molecule type" value="Genomic_DNA"/>
</dbReference>
<dbReference type="GO" id="GO:0005886">
    <property type="term" value="C:plasma membrane"/>
    <property type="evidence" value="ECO:0007669"/>
    <property type="project" value="UniProtKB-SubCell"/>
</dbReference>
<dbReference type="PATRIC" id="fig|1461581.3.peg.1033"/>
<name>A0A078MAL2_9PSED</name>
<organism evidence="7">
    <name type="scientific">Pseudomonas saudimassiliensis</name>
    <dbReference type="NCBI Taxonomy" id="1461581"/>
    <lineage>
        <taxon>Bacteria</taxon>
        <taxon>Pseudomonadati</taxon>
        <taxon>Pseudomonadota</taxon>
        <taxon>Gammaproteobacteria</taxon>
        <taxon>Pseudomonadales</taxon>
        <taxon>Pseudomonadaceae</taxon>
        <taxon>Pseudomonas</taxon>
    </lineage>
</organism>
<sequence length="259" mass="28122">MNPGHQLFSQVMLLLIAAATVGYLLAVWQQWGQGRRWSWLRVNCWLGGSLLLGIGLVPGVMHQGHLDLRWHMGQHMLLAMVAPLLLVLAAPATLLLRSLPVTAARPLARLFSGALSAFFLHPVTALVVNVGGMYLLYATPLYAASLQSAALHHLVHLHFILAGYLFCQAVLGGPDRMAHRASWQLRLAALLGAIAAHSVLSKLMYGYHWPVAVGYPAAQIEAAAQLMYYSGALVEMLLLGLLLAGGRLTRNQPLPLVRV</sequence>
<reference evidence="7" key="1">
    <citation type="submission" date="2014-07" db="EMBL/GenBank/DDBJ databases">
        <authorList>
            <person name="Urmite Genomes Urmite Genomes"/>
        </authorList>
    </citation>
    <scope>NUCLEOTIDE SEQUENCE</scope>
    <source>
        <strain evidence="7">12M76_air</strain>
    </source>
</reference>
<keyword evidence="4 6" id="KW-1133">Transmembrane helix</keyword>
<evidence type="ECO:0000256" key="6">
    <source>
        <dbReference type="SAM" id="Phobius"/>
    </source>
</evidence>
<dbReference type="Pfam" id="PF09678">
    <property type="entry name" value="Caa3_CtaG"/>
    <property type="match status" value="1"/>
</dbReference>
<feature type="transmembrane region" description="Helical" evidence="6">
    <location>
        <begin position="40"/>
        <end position="61"/>
    </location>
</feature>
<comment type="subcellular location">
    <subcellularLocation>
        <location evidence="1">Cell membrane</location>
        <topology evidence="1">Multi-pass membrane protein</topology>
    </subcellularLocation>
</comment>
<evidence type="ECO:0000256" key="4">
    <source>
        <dbReference type="ARBA" id="ARBA00022989"/>
    </source>
</evidence>
<dbReference type="EMBL" id="LK391969">
    <property type="protein sequence ID" value="CEF26129.1"/>
    <property type="molecule type" value="Genomic_DNA"/>
</dbReference>
<dbReference type="OrthoDB" id="5024156at2"/>
<accession>A0A078MAL2</accession>
<feature type="transmembrane region" description="Helical" evidence="6">
    <location>
        <begin position="117"/>
        <end position="137"/>
    </location>
</feature>
<evidence type="ECO:0000313" key="7">
    <source>
        <dbReference type="EMBL" id="CEA03259.1"/>
    </source>
</evidence>
<evidence type="ECO:0000256" key="1">
    <source>
        <dbReference type="ARBA" id="ARBA00004651"/>
    </source>
</evidence>
<dbReference type="InterPro" id="IPR019108">
    <property type="entry name" value="Caa3_assmbl_CtaG-rel"/>
</dbReference>
<evidence type="ECO:0000256" key="2">
    <source>
        <dbReference type="ARBA" id="ARBA00022475"/>
    </source>
</evidence>
<gene>
    <name evidence="7" type="ORF">BN1049_01055</name>
</gene>
<feature type="transmembrane region" description="Helical" evidence="6">
    <location>
        <begin position="183"/>
        <end position="206"/>
    </location>
</feature>
<feature type="transmembrane region" description="Helical" evidence="6">
    <location>
        <begin position="149"/>
        <end position="171"/>
    </location>
</feature>
<keyword evidence="2" id="KW-1003">Cell membrane</keyword>